<evidence type="ECO:0000259" key="1">
    <source>
        <dbReference type="SMART" id="SM00460"/>
    </source>
</evidence>
<gene>
    <name evidence="2" type="ORF">MBJ925_LOCUS21182</name>
</gene>
<evidence type="ECO:0000313" key="3">
    <source>
        <dbReference type="Proteomes" id="UP000663824"/>
    </source>
</evidence>
<proteinExistence type="predicted"/>
<dbReference type="SMART" id="SM00460">
    <property type="entry name" value="TGc"/>
    <property type="match status" value="1"/>
</dbReference>
<dbReference type="PANTHER" id="PTHR46333:SF2">
    <property type="entry name" value="CYTOKINESIS PROTEIN 3"/>
    <property type="match status" value="1"/>
</dbReference>
<accession>A0A816T352</accession>
<sequence length="719" mass="81719">MGCKVCKGHTVNESAIQKIDNNNRSSKYQVGDSTTTPTIEHNRISSNVRPVDDPIVVQLPEKDIHVHIQVADSQAFNDLFVQQRQQAINNRSYQSTVQSWQPKSLQQLTELIKAVSKGKSLVDQHWIIFYWIACNIDYDTESYFSKDYKDQTAEGVFRFKKGVCAGYANLYKYLCDQLGVPCEIISGYAKGYGFENRKDAPTETDHAWNAVEIDHHWYLMESTWGAGHLNDKKQYERELTSYYFLPRPNEMIYHHLPEDAKWQLLKSPINMEQYLQMPKLRPLYFDLKLELVSPRNQGVISLLPGKSYAMVLLRASRNIQLIADLKLNNEKIDGGHHIMFDVSKQLYRCYFAPKKVGQHKIIIYGKKDASDEITYGGVLELTLAVKQLPKTAVSFPQTWDYFFDLGLQVISPQNTHVITLSNEISTTQILIRTPENVELLGSLENEAKQAITGGHQIYYDRRKRTWRCNFAPDRNGFFEATIFAKKMSDAGSHHAAVAFKIEATQIPLPPISYPYTWQSFYDFGLKIKAPAHRSDATWAENASYTEVLIKAPDDVRLSGSIQYNHVTVENGSLAQFDIEKKLWQILFAPERTGKHEIIVFASKTNEEGSSSVVRFNLDVTKLRRPMKFPVIYSAFQTAKCQLVTPIDGVLKKGAVVPIECVIPGAIDVNVTVDSKWIGSEGYKDPILQRKITVGSKEVGIYAKYGGTSSYNGLVKYNVQ</sequence>
<dbReference type="Pfam" id="PF01841">
    <property type="entry name" value="Transglut_core"/>
    <property type="match status" value="1"/>
</dbReference>
<dbReference type="InterPro" id="IPR056564">
    <property type="entry name" value="Ig-like_KY"/>
</dbReference>
<reference evidence="2" key="1">
    <citation type="submission" date="2021-02" db="EMBL/GenBank/DDBJ databases">
        <authorList>
            <person name="Nowell W R."/>
        </authorList>
    </citation>
    <scope>NUCLEOTIDE SEQUENCE</scope>
</reference>
<comment type="caution">
    <text evidence="2">The sequence shown here is derived from an EMBL/GenBank/DDBJ whole genome shotgun (WGS) entry which is preliminary data.</text>
</comment>
<dbReference type="Pfam" id="PF23265">
    <property type="entry name" value="Ig-like_KY"/>
    <property type="match status" value="2"/>
</dbReference>
<feature type="domain" description="Transglutaminase-like" evidence="1">
    <location>
        <begin position="156"/>
        <end position="224"/>
    </location>
</feature>
<dbReference type="InterPro" id="IPR052557">
    <property type="entry name" value="CAP/Cytokinesis_protein"/>
</dbReference>
<evidence type="ECO:0000313" key="2">
    <source>
        <dbReference type="EMBL" id="CAF2094400.1"/>
    </source>
</evidence>
<dbReference type="AlphaFoldDB" id="A0A816T352"/>
<dbReference type="InterPro" id="IPR002931">
    <property type="entry name" value="Transglutaminase-like"/>
</dbReference>
<dbReference type="Proteomes" id="UP000663824">
    <property type="component" value="Unassembled WGS sequence"/>
</dbReference>
<dbReference type="GO" id="GO:0005737">
    <property type="term" value="C:cytoplasm"/>
    <property type="evidence" value="ECO:0007669"/>
    <property type="project" value="TreeGrafter"/>
</dbReference>
<name>A0A816T352_9BILA</name>
<dbReference type="InterPro" id="IPR038765">
    <property type="entry name" value="Papain-like_cys_pep_sf"/>
</dbReference>
<dbReference type="Gene3D" id="3.10.620.30">
    <property type="match status" value="1"/>
</dbReference>
<dbReference type="SUPFAM" id="SSF54001">
    <property type="entry name" value="Cysteine proteinases"/>
    <property type="match status" value="1"/>
</dbReference>
<protein>
    <recommendedName>
        <fullName evidence="1">Transglutaminase-like domain-containing protein</fullName>
    </recommendedName>
</protein>
<dbReference type="PANTHER" id="PTHR46333">
    <property type="entry name" value="CYTOKINESIS PROTEIN 3"/>
    <property type="match status" value="1"/>
</dbReference>
<dbReference type="EMBL" id="CAJNRE010010652">
    <property type="protein sequence ID" value="CAF2094400.1"/>
    <property type="molecule type" value="Genomic_DNA"/>
</dbReference>
<organism evidence="2 3">
    <name type="scientific">Rotaria magnacalcarata</name>
    <dbReference type="NCBI Taxonomy" id="392030"/>
    <lineage>
        <taxon>Eukaryota</taxon>
        <taxon>Metazoa</taxon>
        <taxon>Spiralia</taxon>
        <taxon>Gnathifera</taxon>
        <taxon>Rotifera</taxon>
        <taxon>Eurotatoria</taxon>
        <taxon>Bdelloidea</taxon>
        <taxon>Philodinida</taxon>
        <taxon>Philodinidae</taxon>
        <taxon>Rotaria</taxon>
    </lineage>
</organism>